<evidence type="ECO:0000313" key="1">
    <source>
        <dbReference type="EMBL" id="KDN37984.1"/>
    </source>
</evidence>
<organism evidence="1 2">
    <name type="scientific">Tilletiaria anomala (strain ATCC 24038 / CBS 436.72 / UBC 951)</name>
    <dbReference type="NCBI Taxonomy" id="1037660"/>
    <lineage>
        <taxon>Eukaryota</taxon>
        <taxon>Fungi</taxon>
        <taxon>Dikarya</taxon>
        <taxon>Basidiomycota</taxon>
        <taxon>Ustilaginomycotina</taxon>
        <taxon>Exobasidiomycetes</taxon>
        <taxon>Georgefischeriales</taxon>
        <taxon>Tilletiariaceae</taxon>
        <taxon>Tilletiaria</taxon>
    </lineage>
</organism>
<dbReference type="Proteomes" id="UP000027361">
    <property type="component" value="Unassembled WGS sequence"/>
</dbReference>
<keyword evidence="2" id="KW-1185">Reference proteome</keyword>
<evidence type="ECO:0000313" key="2">
    <source>
        <dbReference type="Proteomes" id="UP000027361"/>
    </source>
</evidence>
<proteinExistence type="predicted"/>
<dbReference type="RefSeq" id="XP_013240554.1">
    <property type="nucleotide sequence ID" value="XM_013385100.1"/>
</dbReference>
<sequence>MVLKSLTCSAACTGTAQWDAASLFVVTSGSTRPFHGAMQECQASRQPDGNECNAADGEEALRLASRGKTAKDVRFAAPRAAHSLQSALRRRLLRSPEIDHVGWAKDQSELGTCCAEQRWLLGVHGQAGRCGQGAREAADSLEYARTCLCRPGCR</sequence>
<dbReference type="InParanoid" id="A0A066VGV7"/>
<protein>
    <submittedName>
        <fullName evidence="1">Uncharacterized protein</fullName>
    </submittedName>
</protein>
<gene>
    <name evidence="1" type="ORF">K437DRAFT_30513</name>
</gene>
<reference evidence="1 2" key="1">
    <citation type="submission" date="2014-05" db="EMBL/GenBank/DDBJ databases">
        <title>Draft genome sequence of a rare smut relative, Tilletiaria anomala UBC 951.</title>
        <authorList>
            <consortium name="DOE Joint Genome Institute"/>
            <person name="Toome M."/>
            <person name="Kuo A."/>
            <person name="Henrissat B."/>
            <person name="Lipzen A."/>
            <person name="Tritt A."/>
            <person name="Yoshinaga Y."/>
            <person name="Zane M."/>
            <person name="Barry K."/>
            <person name="Grigoriev I.V."/>
            <person name="Spatafora J.W."/>
            <person name="Aimea M.C."/>
        </authorList>
    </citation>
    <scope>NUCLEOTIDE SEQUENCE [LARGE SCALE GENOMIC DNA]</scope>
    <source>
        <strain evidence="1 2">UBC 951</strain>
    </source>
</reference>
<accession>A0A066VGV7</accession>
<dbReference type="GeneID" id="25267359"/>
<name>A0A066VGV7_TILAU</name>
<dbReference type="AlphaFoldDB" id="A0A066VGV7"/>
<dbReference type="EMBL" id="JMSN01000126">
    <property type="protein sequence ID" value="KDN37984.1"/>
    <property type="molecule type" value="Genomic_DNA"/>
</dbReference>
<comment type="caution">
    <text evidence="1">The sequence shown here is derived from an EMBL/GenBank/DDBJ whole genome shotgun (WGS) entry which is preliminary data.</text>
</comment>
<dbReference type="HOGENOM" id="CLU_1705478_0_0_1"/>